<keyword evidence="3" id="KW-0813">Transport</keyword>
<evidence type="ECO:0000256" key="8">
    <source>
        <dbReference type="SAM" id="MobiDB-lite"/>
    </source>
</evidence>
<feature type="transmembrane region" description="Helical" evidence="9">
    <location>
        <begin position="118"/>
        <end position="141"/>
    </location>
</feature>
<dbReference type="PANTHER" id="PTHR31503:SF20">
    <property type="entry name" value="CA(2+)_H(+) EXCHANGER, PUTATIVE (EUROFUNG)-RELATED"/>
    <property type="match status" value="1"/>
</dbReference>
<feature type="transmembrane region" description="Helical" evidence="9">
    <location>
        <begin position="304"/>
        <end position="322"/>
    </location>
</feature>
<evidence type="ECO:0000256" key="2">
    <source>
        <dbReference type="ARBA" id="ARBA00008170"/>
    </source>
</evidence>
<evidence type="ECO:0000256" key="1">
    <source>
        <dbReference type="ARBA" id="ARBA00004127"/>
    </source>
</evidence>
<feature type="transmembrane region" description="Helical" evidence="9">
    <location>
        <begin position="432"/>
        <end position="452"/>
    </location>
</feature>
<keyword evidence="5 9" id="KW-1133">Transmembrane helix</keyword>
<name>A0ABQ0MET5_MYCCL</name>
<dbReference type="InterPro" id="IPR004713">
    <property type="entry name" value="CaH_exchang"/>
</dbReference>
<accession>A0ABQ0MET5</accession>
<evidence type="ECO:0000313" key="12">
    <source>
        <dbReference type="Proteomes" id="UP000815677"/>
    </source>
</evidence>
<gene>
    <name evidence="11" type="ORF">MCHLO_16837</name>
</gene>
<feature type="transmembrane region" description="Helical" evidence="9">
    <location>
        <begin position="373"/>
        <end position="397"/>
    </location>
</feature>
<evidence type="ECO:0000256" key="5">
    <source>
        <dbReference type="ARBA" id="ARBA00022989"/>
    </source>
</evidence>
<sequence>MLPRLQNSLHELVHQRPPALHPDNRHRSPHTPRATRNHFPSLVNRGLRRPRPTYCTPVSVLSLVPLVKLHDVATREMANRYGGSKAGLLNASLSNTIEAVVALSALRKCELRVVQSSLIGSMLSKLLLVLGLCLFAGGLRFSEQGFDATATQLHSSLLSLGVGVVLLPAAYHFALSTNSDIPPLLQMRNIVKNSRGISVILLLVYSAYLFFQLCSHTHLYQDAKNKSEIFYKNKDESGTLSNLSAPQNVYSSTNYSNGAQSTRLEDLPGGIPLSRDSTLVGSNHGFSLGLEDLPQPSERQQPRLSVIFVLAALTIVTVAVAFTADHLVESMDSVSHLVPKPYVALIILPAVNSITECLTAVNASAKDELNFALSVAVGSTVQTALFVIPLMVVLGWAMSKPLSMLFDPFESLVLYISVQLVNSVMGDGKSNYLEGMVLCCTWCIIAVSFWFYPAWSLSNELSICSA</sequence>
<dbReference type="Pfam" id="PF01699">
    <property type="entry name" value="Na_Ca_ex"/>
    <property type="match status" value="2"/>
</dbReference>
<comment type="similarity">
    <text evidence="2">Belongs to the Ca(2+):cation antiporter (CaCA) (TC 2.A.19) family.</text>
</comment>
<evidence type="ECO:0000256" key="6">
    <source>
        <dbReference type="ARBA" id="ARBA00023065"/>
    </source>
</evidence>
<feature type="transmembrane region" description="Helical" evidence="9">
    <location>
        <begin position="153"/>
        <end position="174"/>
    </location>
</feature>
<dbReference type="EMBL" id="DF849967">
    <property type="protein sequence ID" value="GAT60731.1"/>
    <property type="molecule type" value="Genomic_DNA"/>
</dbReference>
<reference evidence="11" key="1">
    <citation type="submission" date="2014-09" db="EMBL/GenBank/DDBJ databases">
        <title>Genome sequence of the luminous mushroom Mycena chlorophos for searching fungal bioluminescence genes.</title>
        <authorList>
            <person name="Tanaka Y."/>
            <person name="Kasuga D."/>
            <person name="Oba Y."/>
            <person name="Hase S."/>
            <person name="Sato K."/>
            <person name="Oba Y."/>
            <person name="Sakakibara Y."/>
        </authorList>
    </citation>
    <scope>NUCLEOTIDE SEQUENCE</scope>
</reference>
<dbReference type="PANTHER" id="PTHR31503">
    <property type="entry name" value="VACUOLAR CALCIUM ION TRANSPORTER"/>
    <property type="match status" value="1"/>
</dbReference>
<protein>
    <submittedName>
        <fullName evidence="11">Calcium/proton exchanger</fullName>
    </submittedName>
</protein>
<proteinExistence type="inferred from homology"/>
<evidence type="ECO:0000313" key="11">
    <source>
        <dbReference type="EMBL" id="GAT60731.1"/>
    </source>
</evidence>
<evidence type="ECO:0000259" key="10">
    <source>
        <dbReference type="Pfam" id="PF01699"/>
    </source>
</evidence>
<evidence type="ECO:0000256" key="7">
    <source>
        <dbReference type="ARBA" id="ARBA00023136"/>
    </source>
</evidence>
<feature type="transmembrane region" description="Helical" evidence="9">
    <location>
        <begin position="409"/>
        <end position="425"/>
    </location>
</feature>
<feature type="region of interest" description="Disordered" evidence="8">
    <location>
        <begin position="14"/>
        <end position="38"/>
    </location>
</feature>
<evidence type="ECO:0000256" key="3">
    <source>
        <dbReference type="ARBA" id="ARBA00022448"/>
    </source>
</evidence>
<keyword evidence="6" id="KW-0406">Ion transport</keyword>
<feature type="domain" description="Sodium/calcium exchanger membrane region" evidence="10">
    <location>
        <begin position="86"/>
        <end position="213"/>
    </location>
</feature>
<keyword evidence="7 9" id="KW-0472">Membrane</keyword>
<feature type="domain" description="Sodium/calcium exchanger membrane region" evidence="10">
    <location>
        <begin position="310"/>
        <end position="450"/>
    </location>
</feature>
<dbReference type="InterPro" id="IPR044880">
    <property type="entry name" value="NCX_ion-bd_dom_sf"/>
</dbReference>
<feature type="transmembrane region" description="Helical" evidence="9">
    <location>
        <begin position="194"/>
        <end position="211"/>
    </location>
</feature>
<keyword evidence="12" id="KW-1185">Reference proteome</keyword>
<dbReference type="Proteomes" id="UP000815677">
    <property type="component" value="Unassembled WGS sequence"/>
</dbReference>
<keyword evidence="4 9" id="KW-0812">Transmembrane</keyword>
<organism evidence="11 12">
    <name type="scientific">Mycena chlorophos</name>
    <name type="common">Agaric fungus</name>
    <name type="synonym">Agaricus chlorophos</name>
    <dbReference type="NCBI Taxonomy" id="658473"/>
    <lineage>
        <taxon>Eukaryota</taxon>
        <taxon>Fungi</taxon>
        <taxon>Dikarya</taxon>
        <taxon>Basidiomycota</taxon>
        <taxon>Agaricomycotina</taxon>
        <taxon>Agaricomycetes</taxon>
        <taxon>Agaricomycetidae</taxon>
        <taxon>Agaricales</taxon>
        <taxon>Marasmiineae</taxon>
        <taxon>Mycenaceae</taxon>
        <taxon>Mycena</taxon>
    </lineage>
</organism>
<feature type="compositionally biased region" description="Basic residues" evidence="8">
    <location>
        <begin position="27"/>
        <end position="36"/>
    </location>
</feature>
<dbReference type="Gene3D" id="1.20.1420.30">
    <property type="entry name" value="NCX, central ion-binding region"/>
    <property type="match status" value="2"/>
</dbReference>
<evidence type="ECO:0000256" key="9">
    <source>
        <dbReference type="SAM" id="Phobius"/>
    </source>
</evidence>
<comment type="subcellular location">
    <subcellularLocation>
        <location evidence="1">Endomembrane system</location>
        <topology evidence="1">Multi-pass membrane protein</topology>
    </subcellularLocation>
</comment>
<evidence type="ECO:0000256" key="4">
    <source>
        <dbReference type="ARBA" id="ARBA00022692"/>
    </source>
</evidence>
<feature type="transmembrane region" description="Helical" evidence="9">
    <location>
        <begin position="342"/>
        <end position="361"/>
    </location>
</feature>
<dbReference type="InterPro" id="IPR004837">
    <property type="entry name" value="NaCa_Exmemb"/>
</dbReference>